<keyword evidence="1" id="KW-1133">Transmembrane helix</keyword>
<feature type="transmembrane region" description="Helical" evidence="1">
    <location>
        <begin position="319"/>
        <end position="342"/>
    </location>
</feature>
<feature type="transmembrane region" description="Helical" evidence="1">
    <location>
        <begin position="188"/>
        <end position="210"/>
    </location>
</feature>
<keyword evidence="1" id="KW-0812">Transmembrane</keyword>
<proteinExistence type="predicted"/>
<evidence type="ECO:0000313" key="2">
    <source>
        <dbReference type="EMBL" id="MDA7426765.1"/>
    </source>
</evidence>
<evidence type="ECO:0000256" key="1">
    <source>
        <dbReference type="SAM" id="Phobius"/>
    </source>
</evidence>
<accession>A0ABT4XXS3</accession>
<dbReference type="Proteomes" id="UP001210720">
    <property type="component" value="Unassembled WGS sequence"/>
</dbReference>
<protein>
    <recommendedName>
        <fullName evidence="4">Type II secretion system protein GspF domain-containing protein</fullName>
    </recommendedName>
</protein>
<organism evidence="2 3">
    <name type="scientific">Thalassococcus lentus</name>
    <dbReference type="NCBI Taxonomy" id="1210524"/>
    <lineage>
        <taxon>Bacteria</taxon>
        <taxon>Pseudomonadati</taxon>
        <taxon>Pseudomonadota</taxon>
        <taxon>Alphaproteobacteria</taxon>
        <taxon>Rhodobacterales</taxon>
        <taxon>Roseobacteraceae</taxon>
        <taxon>Thalassococcus</taxon>
    </lineage>
</organism>
<name>A0ABT4XXS3_9RHOB</name>
<keyword evidence="1" id="KW-0472">Membrane</keyword>
<reference evidence="2 3" key="1">
    <citation type="submission" date="2023-01" db="EMBL/GenBank/DDBJ databases">
        <title>Thalassococcus onchidii sp. nov., isolated from a marine invertebrate from the South China Sea.</title>
        <authorList>
            <person name="Xu S."/>
            <person name="Liu Z."/>
            <person name="Xu Y."/>
        </authorList>
    </citation>
    <scope>NUCLEOTIDE SEQUENCE [LARGE SCALE GENOMIC DNA]</scope>
    <source>
        <strain evidence="2 3">KCTC 32084</strain>
    </source>
</reference>
<comment type="caution">
    <text evidence="2">The sequence shown here is derived from an EMBL/GenBank/DDBJ whole genome shotgun (WGS) entry which is preliminary data.</text>
</comment>
<keyword evidence="3" id="KW-1185">Reference proteome</keyword>
<dbReference type="EMBL" id="JAQIOY010000012">
    <property type="protein sequence ID" value="MDA7426765.1"/>
    <property type="molecule type" value="Genomic_DNA"/>
</dbReference>
<gene>
    <name evidence="2" type="ORF">PFY00_18680</name>
</gene>
<evidence type="ECO:0000313" key="3">
    <source>
        <dbReference type="Proteomes" id="UP001210720"/>
    </source>
</evidence>
<feature type="transmembrane region" description="Helical" evidence="1">
    <location>
        <begin position="157"/>
        <end position="181"/>
    </location>
</feature>
<evidence type="ECO:0008006" key="4">
    <source>
        <dbReference type="Google" id="ProtNLM"/>
    </source>
</evidence>
<sequence length="348" mass="37676">MTNQTDFSQTVMGMVLSHSDVNAALSAMSPTFAKSDFADALCVVLQTQVSPEMAHRVLQSIKRKGVIAFDKDAQLWRMTAQPPAQRFAPLAEPLKTLPLLTPHVAQPVQYHALDKFQNAAIGMMQALACIGLIAALITLNASFAWELGREADQFRAAFVVGLMALDLMRPFLVAAGFALLARRHFAKALVGFAVAFLLSPVSVLSSTAILSSSFLLGAEMNADERVQTATLETLRGEHTRRLAEAERLNDAWRTECDRGGCGPLAAEIEVAFLNAQAEAQAVLERIEDLTDATQGASDLLARMVVTFERLGVFGQGREILLPLFLAISLELGALFGPALLLGRRRSMP</sequence>
<dbReference type="RefSeq" id="WP_271434120.1">
    <property type="nucleotide sequence ID" value="NZ_JAQIOY010000012.1"/>
</dbReference>
<feature type="transmembrane region" description="Helical" evidence="1">
    <location>
        <begin position="126"/>
        <end position="145"/>
    </location>
</feature>